<evidence type="ECO:0000256" key="1">
    <source>
        <dbReference type="ARBA" id="ARBA00022574"/>
    </source>
</evidence>
<dbReference type="InterPro" id="IPR015943">
    <property type="entry name" value="WD40/YVTN_repeat-like_dom_sf"/>
</dbReference>
<gene>
    <name evidence="4" type="ORF">CEP52_014018</name>
</gene>
<evidence type="ECO:0000256" key="2">
    <source>
        <dbReference type="ARBA" id="ARBA00022737"/>
    </source>
</evidence>
<dbReference type="Pfam" id="PF00400">
    <property type="entry name" value="WD40"/>
    <property type="match status" value="2"/>
</dbReference>
<dbReference type="Gene3D" id="2.130.10.10">
    <property type="entry name" value="YVTN repeat-like/Quinoprotein amine dehydrogenase"/>
    <property type="match status" value="2"/>
</dbReference>
<feature type="repeat" description="WD" evidence="3">
    <location>
        <begin position="251"/>
        <end position="283"/>
    </location>
</feature>
<organism evidence="4 5">
    <name type="scientific">Fusarium oligoseptatum</name>
    <dbReference type="NCBI Taxonomy" id="2604345"/>
    <lineage>
        <taxon>Eukaryota</taxon>
        <taxon>Fungi</taxon>
        <taxon>Dikarya</taxon>
        <taxon>Ascomycota</taxon>
        <taxon>Pezizomycotina</taxon>
        <taxon>Sordariomycetes</taxon>
        <taxon>Hypocreomycetidae</taxon>
        <taxon>Hypocreales</taxon>
        <taxon>Nectriaceae</taxon>
        <taxon>Fusarium</taxon>
        <taxon>Fusarium solani species complex</taxon>
    </lineage>
</organism>
<dbReference type="PANTHER" id="PTHR19848:SF8">
    <property type="entry name" value="F-BOX AND WD REPEAT DOMAIN CONTAINING 7"/>
    <property type="match status" value="1"/>
</dbReference>
<proteinExistence type="predicted"/>
<comment type="caution">
    <text evidence="4">The sequence shown here is derived from an EMBL/GenBank/DDBJ whole genome shotgun (WGS) entry which is preliminary data.</text>
</comment>
<name>A0A428SQP9_9HYPO</name>
<dbReference type="PROSITE" id="PS50294">
    <property type="entry name" value="WD_REPEATS_REGION"/>
    <property type="match status" value="1"/>
</dbReference>
<protein>
    <submittedName>
        <fullName evidence="4">Uncharacterized protein</fullName>
    </submittedName>
</protein>
<keyword evidence="5" id="KW-1185">Reference proteome</keyword>
<dbReference type="EMBL" id="NKCK01000209">
    <property type="protein sequence ID" value="RSL92096.1"/>
    <property type="molecule type" value="Genomic_DNA"/>
</dbReference>
<evidence type="ECO:0000256" key="3">
    <source>
        <dbReference type="PROSITE-ProRule" id="PRU00221"/>
    </source>
</evidence>
<evidence type="ECO:0000313" key="4">
    <source>
        <dbReference type="EMBL" id="RSL92096.1"/>
    </source>
</evidence>
<reference evidence="4 5" key="1">
    <citation type="submission" date="2017-06" db="EMBL/GenBank/DDBJ databases">
        <title>Comparative genomic analysis of Ambrosia Fusariam Clade fungi.</title>
        <authorList>
            <person name="Stajich J.E."/>
            <person name="Carrillo J."/>
            <person name="Kijimoto T."/>
            <person name="Eskalen A."/>
            <person name="O'Donnell K."/>
            <person name="Kasson M."/>
        </authorList>
    </citation>
    <scope>NUCLEOTIDE SEQUENCE [LARGE SCALE GENOMIC DNA]</scope>
    <source>
        <strain evidence="4 5">NRRL62579</strain>
    </source>
</reference>
<dbReference type="InterPro" id="IPR001680">
    <property type="entry name" value="WD40_rpt"/>
</dbReference>
<keyword evidence="1 3" id="KW-0853">WD repeat</keyword>
<dbReference type="Proteomes" id="UP000287144">
    <property type="component" value="Unassembled WGS sequence"/>
</dbReference>
<dbReference type="SUPFAM" id="SSF50978">
    <property type="entry name" value="WD40 repeat-like"/>
    <property type="match status" value="1"/>
</dbReference>
<dbReference type="AlphaFoldDB" id="A0A428SQP9"/>
<dbReference type="InterPro" id="IPR036322">
    <property type="entry name" value="WD40_repeat_dom_sf"/>
</dbReference>
<keyword evidence="2" id="KW-0677">Repeat</keyword>
<dbReference type="STRING" id="1325735.A0A428SQP9"/>
<dbReference type="SMART" id="SM00320">
    <property type="entry name" value="WD40"/>
    <property type="match status" value="5"/>
</dbReference>
<dbReference type="PANTHER" id="PTHR19848">
    <property type="entry name" value="WD40 REPEAT PROTEIN"/>
    <property type="match status" value="1"/>
</dbReference>
<dbReference type="PROSITE" id="PS50082">
    <property type="entry name" value="WD_REPEATS_2"/>
    <property type="match status" value="1"/>
</dbReference>
<evidence type="ECO:0000313" key="5">
    <source>
        <dbReference type="Proteomes" id="UP000287144"/>
    </source>
</evidence>
<accession>A0A428SQP9</accession>
<sequence>MKPYHYTIDQLYRDWRYAVEKDFVTADGKPFPYALGGHLQWGNEDRKLSLSGKPRDACLSGDGKRAAIVVDRRIQVIDTETWETIIILKGHTRPVDGLAFKPNDSNILVSSEGTDADLISRDAEPTIIVWDIDQAKKAPRLEESDLHGISKDVTAVAASKLEGLGLKLKASGQAELETALASEIDRVMAKQGISDNTRICGRLHIGHQPEIFNPSGTQMVYSPGYAPESDDTFSWDVVICSMDDFMPVLTLKGHTDDIKWSGWSPDETFLATVSFDKTIRIWDAVLGHQVHCFERDHYNWAGAFSLDSQHFVATDGQGIIRVYALHAEETLHWEFQAEGPKMWRPSVAWHPNGKLVAIGGKRDAEILLLDIAKKEVVQRRLLSGRDSKIDGEAHPMIPGRFVGVNEIKFVDGGNKLVVWVSGDGSIEVFDLSKEVKWRFARGGTEDGPEAEKWIDENGKVTSEAGSGMLVLEREGKLTLASVDFDGVRLWSVPLTDRRLGALSKGMA</sequence>